<gene>
    <name evidence="8" type="ORF">GCM10008955_26590</name>
</gene>
<keyword evidence="6" id="KW-0732">Signal</keyword>
<dbReference type="Gene3D" id="3.20.20.80">
    <property type="entry name" value="Glycosidases"/>
    <property type="match status" value="1"/>
</dbReference>
<dbReference type="PANTHER" id="PTHR40079:SF4">
    <property type="entry name" value="GH26 DOMAIN-CONTAINING PROTEIN-RELATED"/>
    <property type="match status" value="1"/>
</dbReference>
<evidence type="ECO:0000259" key="7">
    <source>
        <dbReference type="PROSITE" id="PS51764"/>
    </source>
</evidence>
<comment type="caution">
    <text evidence="8">The sequence shown here is derived from an EMBL/GenBank/DDBJ whole genome shotgun (WGS) entry which is preliminary data.</text>
</comment>
<feature type="repeat" description="TPR" evidence="4">
    <location>
        <begin position="55"/>
        <end position="88"/>
    </location>
</feature>
<keyword evidence="4" id="KW-0802">TPR repeat</keyword>
<feature type="active site" description="Proton donor" evidence="5">
    <location>
        <position position="265"/>
    </location>
</feature>
<evidence type="ECO:0000256" key="5">
    <source>
        <dbReference type="PROSITE-ProRule" id="PRU01100"/>
    </source>
</evidence>
<dbReference type="RefSeq" id="WP_189009570.1">
    <property type="nucleotide sequence ID" value="NZ_BMPP01000011.1"/>
</dbReference>
<dbReference type="PANTHER" id="PTHR40079">
    <property type="entry name" value="MANNAN ENDO-1,4-BETA-MANNOSIDASE E-RELATED"/>
    <property type="match status" value="1"/>
</dbReference>
<dbReference type="Proteomes" id="UP000647587">
    <property type="component" value="Unassembled WGS sequence"/>
</dbReference>
<name>A0ABQ2F0Y7_9DEIO</name>
<evidence type="ECO:0000256" key="2">
    <source>
        <dbReference type="ARBA" id="ARBA00022801"/>
    </source>
</evidence>
<evidence type="ECO:0000256" key="1">
    <source>
        <dbReference type="ARBA" id="ARBA00007754"/>
    </source>
</evidence>
<dbReference type="PROSITE" id="PS50005">
    <property type="entry name" value="TPR"/>
    <property type="match status" value="1"/>
</dbReference>
<dbReference type="InterPro" id="IPR022790">
    <property type="entry name" value="GH26_dom"/>
</dbReference>
<evidence type="ECO:0000313" key="8">
    <source>
        <dbReference type="EMBL" id="GGK31398.1"/>
    </source>
</evidence>
<evidence type="ECO:0000313" key="9">
    <source>
        <dbReference type="Proteomes" id="UP000647587"/>
    </source>
</evidence>
<accession>A0ABQ2F0Y7</accession>
<dbReference type="EMBL" id="BMPP01000011">
    <property type="protein sequence ID" value="GGK31398.1"/>
    <property type="molecule type" value="Genomic_DNA"/>
</dbReference>
<dbReference type="PROSITE" id="PS51764">
    <property type="entry name" value="GH26"/>
    <property type="match status" value="1"/>
</dbReference>
<dbReference type="InterPro" id="IPR017853">
    <property type="entry name" value="GH"/>
</dbReference>
<dbReference type="InterPro" id="IPR019734">
    <property type="entry name" value="TPR_rpt"/>
</dbReference>
<organism evidence="8 9">
    <name type="scientific">Deinococcus malanensis</name>
    <dbReference type="NCBI Taxonomy" id="1706855"/>
    <lineage>
        <taxon>Bacteria</taxon>
        <taxon>Thermotogati</taxon>
        <taxon>Deinococcota</taxon>
        <taxon>Deinococci</taxon>
        <taxon>Deinococcales</taxon>
        <taxon>Deinococcaceae</taxon>
        <taxon>Deinococcus</taxon>
    </lineage>
</organism>
<feature type="signal peptide" evidence="6">
    <location>
        <begin position="1"/>
        <end position="23"/>
    </location>
</feature>
<dbReference type="SUPFAM" id="SSF48452">
    <property type="entry name" value="TPR-like"/>
    <property type="match status" value="1"/>
</dbReference>
<dbReference type="InterPro" id="IPR000805">
    <property type="entry name" value="Glyco_hydro_26"/>
</dbReference>
<evidence type="ECO:0000256" key="6">
    <source>
        <dbReference type="SAM" id="SignalP"/>
    </source>
</evidence>
<feature type="chain" id="PRO_5046183360" description="GH26 domain-containing protein" evidence="6">
    <location>
        <begin position="24"/>
        <end position="555"/>
    </location>
</feature>
<dbReference type="Gene3D" id="1.25.40.10">
    <property type="entry name" value="Tetratricopeptide repeat domain"/>
    <property type="match status" value="1"/>
</dbReference>
<evidence type="ECO:0000256" key="4">
    <source>
        <dbReference type="PROSITE-ProRule" id="PRU00339"/>
    </source>
</evidence>
<reference evidence="9" key="1">
    <citation type="journal article" date="2019" name="Int. J. Syst. Evol. Microbiol.">
        <title>The Global Catalogue of Microorganisms (GCM) 10K type strain sequencing project: providing services to taxonomists for standard genome sequencing and annotation.</title>
        <authorList>
            <consortium name="The Broad Institute Genomics Platform"/>
            <consortium name="The Broad Institute Genome Sequencing Center for Infectious Disease"/>
            <person name="Wu L."/>
            <person name="Ma J."/>
        </authorList>
    </citation>
    <scope>NUCLEOTIDE SEQUENCE [LARGE SCALE GENOMIC DNA]</scope>
    <source>
        <strain evidence="9">JCM 30331</strain>
    </source>
</reference>
<keyword evidence="2 5" id="KW-0378">Hydrolase</keyword>
<protein>
    <recommendedName>
        <fullName evidence="7">GH26 domain-containing protein</fullName>
    </recommendedName>
</protein>
<comment type="similarity">
    <text evidence="1 5">Belongs to the glycosyl hydrolase 26 family.</text>
</comment>
<sequence length="555" mass="59932">MRAALPLVLLTLAGTLPSATSLAPENPPTFTPALPVGVAATRATLTWTGPQPRSADGWYALGRQATRSGDHVRAAQAFLQAAALNPSAANWRAAGDAQVKLGDYEAATRAYGQAAARYRARGDDITARALEHQTAPYRQVLRTMLLTTRQTPDAPARLARLEPARGILLGAYVDASGVSGTPPALTPALRDFAVAFRYWQFTASTDPVKVFPGRFAQAVKANGGALHLALEPGMPLSSISDAIILRFARAAQGSGVPIFLRFASEMNDSQNAWSRDPALYRTTFARVARLVRAQAPNVAMVWMPMPGDLSRIATYYPGADVVDWAGLSLYSVPFENGDVRQLRLNAHPLDLVRAFYDRYAPAHPIQLSEYAASHRSGAAPGQDYSAFAAQQLREVYWGAWLTMPRLKNINWLDLDMLAGANGGKVRQRRNDYRLFASPAKRNAFGALRSQDAFMTSWSAVAAAGRAGVPTPWPAQVLAGQRASGALWVQLAQPAREVRVRLDGRSVQVEATLPHRFTLEAGQLTAGPHRLEVQVLGAAGQVLLSDTRAFEAVTPR</sequence>
<feature type="domain" description="GH26" evidence="7">
    <location>
        <begin position="39"/>
        <end position="444"/>
    </location>
</feature>
<dbReference type="InterPro" id="IPR011990">
    <property type="entry name" value="TPR-like_helical_dom_sf"/>
</dbReference>
<evidence type="ECO:0000256" key="3">
    <source>
        <dbReference type="ARBA" id="ARBA00023295"/>
    </source>
</evidence>
<keyword evidence="9" id="KW-1185">Reference proteome</keyword>
<keyword evidence="3 5" id="KW-0326">Glycosidase</keyword>
<feature type="active site" description="Nucleophile" evidence="5">
    <location>
        <position position="369"/>
    </location>
</feature>
<proteinExistence type="inferred from homology"/>
<dbReference type="SUPFAM" id="SSF51445">
    <property type="entry name" value="(Trans)glycosidases"/>
    <property type="match status" value="1"/>
</dbReference>